<dbReference type="AlphaFoldDB" id="A0A0N1IJE4"/>
<protein>
    <recommendedName>
        <fullName evidence="8">3'-5' exonuclease</fullName>
    </recommendedName>
    <alternativeName>
        <fullName evidence="9">Werner Syndrome-like exonuclease</fullName>
    </alternativeName>
</protein>
<dbReference type="Pfam" id="PF01612">
    <property type="entry name" value="DNA_pol_A_exo1"/>
    <property type="match status" value="1"/>
</dbReference>
<evidence type="ECO:0000256" key="7">
    <source>
        <dbReference type="ARBA" id="ARBA00023242"/>
    </source>
</evidence>
<feature type="region of interest" description="Disordered" evidence="10">
    <location>
        <begin position="810"/>
        <end position="853"/>
    </location>
</feature>
<feature type="compositionally biased region" description="Basic and acidic residues" evidence="10">
    <location>
        <begin position="814"/>
        <end position="833"/>
    </location>
</feature>
<keyword evidence="5" id="KW-0269">Exonuclease</keyword>
<keyword evidence="4" id="KW-0378">Hydrolase</keyword>
<gene>
    <name evidence="12" type="ORF">ABL78_5876</name>
</gene>
<feature type="compositionally biased region" description="Low complexity" evidence="10">
    <location>
        <begin position="838"/>
        <end position="852"/>
    </location>
</feature>
<dbReference type="OrthoDB" id="1920326at2759"/>
<dbReference type="OMA" id="GCHGALT"/>
<dbReference type="PANTHER" id="PTHR13620:SF109">
    <property type="entry name" value="3'-5' EXONUCLEASE"/>
    <property type="match status" value="1"/>
</dbReference>
<name>A0A0N1IJE4_LEPSE</name>
<keyword evidence="7" id="KW-0539">Nucleus</keyword>
<dbReference type="SUPFAM" id="SSF53098">
    <property type="entry name" value="Ribonuclease H-like"/>
    <property type="match status" value="1"/>
</dbReference>
<accession>A0A0N1IJE4</accession>
<evidence type="ECO:0000313" key="13">
    <source>
        <dbReference type="Proteomes" id="UP000038009"/>
    </source>
</evidence>
<evidence type="ECO:0000313" key="12">
    <source>
        <dbReference type="EMBL" id="KPI85071.1"/>
    </source>
</evidence>
<feature type="compositionally biased region" description="Polar residues" evidence="10">
    <location>
        <begin position="345"/>
        <end position="356"/>
    </location>
</feature>
<feature type="domain" description="3'-5' exonuclease" evidence="11">
    <location>
        <begin position="157"/>
        <end position="285"/>
    </location>
</feature>
<evidence type="ECO:0000256" key="5">
    <source>
        <dbReference type="ARBA" id="ARBA00022839"/>
    </source>
</evidence>
<sequence length="918" mass="101154">MRSESTTPQRVNTAVKWPAPRRRIVVDPIWKVIDAGAYNCTWNTLTAEAELYGFVGFDMEWTTKFVEQDTEDCKGRVVASSPSSVRRRPRRWTGPVATIQLSTFSCTVVVRWNHLHALVSGNASDILRDPYASVSSTWPSYRVGQKANPASLLRKIYADVKALITSPSIFLVGVGIHGDEVKLHRDYPKVVAQSAVDLRALAEACLPVTVIDRSHASPDCGTQTVRTDSLQSLKKLCAALTGKSLGKDMLVVMSDWGGCHGALTPLQIEYCAEDAEASYDICVAVLKEADFLYDNLCADAAKDGHASAAPWSTPEGLDCREVLACCTTKERGENGEGAMRKGSRVATQGRPSTGTTVDAEHKAEVEWCKGRSKPYYDNINVYSPDMELVFTVDKAKAAWYVNKKGLATVVEWRMPLATALPSDGSPHSSGAASEREMAAIQLKFTPDFSRYNDAHIRRNLEYFKQPKENICVVCGRGGSLVRFAVVPLMYRRFFPSVYMSHNSYDLLLLCPHCFAKSNRLYDGLRLRVAEDFGIPLVHLRGKQREVYAEQVQRVSEEIVPLSLAYEMRRRSEKADSQSAPERDCDLHPRIKLQGMQDCLTLMGHREVLDKVLSYAKALHAHYQSPEQRDDGASAARDGEVMVEVTLPSPPPSNKRKAKRLGFHVADPLAGKVTAIPGERRRMMTDFLCTNAPIYPFYALHGRCTSDTERRSADVGTSSREGPLSGQALQDAVFHSACGGPASPAGVFFILTGCAHEPPAPSEAGNKTDTSTQGDQSCRVSCGLTPQSNTSRGVLTRYWVNMHPELVTSLPTVTRAEERQRGLISEGAKEKPEGDTEGSDTPPADSPMDSSSSEVPYVDSHAFLVVQLLLKKYEGADHCQKAAEHAVGQFIYRWRSSFVEGMKPQHLPCGWVPEDGILR</sequence>
<dbReference type="InterPro" id="IPR051132">
    <property type="entry name" value="3-5_Exonuclease_domain"/>
</dbReference>
<keyword evidence="2" id="KW-0540">Nuclease</keyword>
<dbReference type="InterPro" id="IPR002562">
    <property type="entry name" value="3'-5'_exonuclease_dom"/>
</dbReference>
<dbReference type="CDD" id="cd06141">
    <property type="entry name" value="WRN_exo"/>
    <property type="match status" value="1"/>
</dbReference>
<evidence type="ECO:0000256" key="9">
    <source>
        <dbReference type="ARBA" id="ARBA00042761"/>
    </source>
</evidence>
<keyword evidence="13" id="KW-1185">Reference proteome</keyword>
<dbReference type="GO" id="GO:0005634">
    <property type="term" value="C:nucleus"/>
    <property type="evidence" value="ECO:0007669"/>
    <property type="project" value="UniProtKB-SubCell"/>
</dbReference>
<dbReference type="GO" id="GO:0006139">
    <property type="term" value="P:nucleobase-containing compound metabolic process"/>
    <property type="evidence" value="ECO:0007669"/>
    <property type="project" value="InterPro"/>
</dbReference>
<evidence type="ECO:0000256" key="4">
    <source>
        <dbReference type="ARBA" id="ARBA00022801"/>
    </source>
</evidence>
<evidence type="ECO:0000256" key="10">
    <source>
        <dbReference type="SAM" id="MobiDB-lite"/>
    </source>
</evidence>
<evidence type="ECO:0000256" key="2">
    <source>
        <dbReference type="ARBA" id="ARBA00022722"/>
    </source>
</evidence>
<organism evidence="12 13">
    <name type="scientific">Leptomonas seymouri</name>
    <dbReference type="NCBI Taxonomy" id="5684"/>
    <lineage>
        <taxon>Eukaryota</taxon>
        <taxon>Discoba</taxon>
        <taxon>Euglenozoa</taxon>
        <taxon>Kinetoplastea</taxon>
        <taxon>Metakinetoplastina</taxon>
        <taxon>Trypanosomatida</taxon>
        <taxon>Trypanosomatidae</taxon>
        <taxon>Leishmaniinae</taxon>
        <taxon>Leptomonas</taxon>
    </lineage>
</organism>
<evidence type="ECO:0000256" key="8">
    <source>
        <dbReference type="ARBA" id="ARBA00040531"/>
    </source>
</evidence>
<feature type="region of interest" description="Disordered" evidence="10">
    <location>
        <begin position="334"/>
        <end position="358"/>
    </location>
</feature>
<dbReference type="EMBL" id="LJSK01000210">
    <property type="protein sequence ID" value="KPI85071.1"/>
    <property type="molecule type" value="Genomic_DNA"/>
</dbReference>
<evidence type="ECO:0000256" key="3">
    <source>
        <dbReference type="ARBA" id="ARBA00022723"/>
    </source>
</evidence>
<dbReference type="Gene3D" id="3.30.420.10">
    <property type="entry name" value="Ribonuclease H-like superfamily/Ribonuclease H"/>
    <property type="match status" value="1"/>
</dbReference>
<evidence type="ECO:0000256" key="6">
    <source>
        <dbReference type="ARBA" id="ARBA00022842"/>
    </source>
</evidence>
<dbReference type="InterPro" id="IPR012337">
    <property type="entry name" value="RNaseH-like_sf"/>
</dbReference>
<reference evidence="12 13" key="1">
    <citation type="journal article" date="2015" name="PLoS Pathog.">
        <title>Leptomonas seymouri: Adaptations to the Dixenous Life Cycle Analyzed by Genome Sequencing, Transcriptome Profiling and Co-infection with Leishmania donovani.</title>
        <authorList>
            <person name="Kraeva N."/>
            <person name="Butenko A."/>
            <person name="Hlavacova J."/>
            <person name="Kostygov A."/>
            <person name="Myskova J."/>
            <person name="Grybchuk D."/>
            <person name="Lestinova T."/>
            <person name="Votypka J."/>
            <person name="Volf P."/>
            <person name="Opperdoes F."/>
            <person name="Flegontov P."/>
            <person name="Lukes J."/>
            <person name="Yurchenko V."/>
        </authorList>
    </citation>
    <scope>NUCLEOTIDE SEQUENCE [LARGE SCALE GENOMIC DNA]</scope>
    <source>
        <strain evidence="12 13">ATCC 30220</strain>
    </source>
</reference>
<dbReference type="GO" id="GO:0046872">
    <property type="term" value="F:metal ion binding"/>
    <property type="evidence" value="ECO:0007669"/>
    <property type="project" value="UniProtKB-KW"/>
</dbReference>
<comment type="caution">
    <text evidence="12">The sequence shown here is derived from an EMBL/GenBank/DDBJ whole genome shotgun (WGS) entry which is preliminary data.</text>
</comment>
<keyword evidence="6" id="KW-0460">Magnesium</keyword>
<dbReference type="VEuPathDB" id="TriTrypDB:Lsey_0210_0100"/>
<proteinExistence type="predicted"/>
<evidence type="ECO:0000259" key="11">
    <source>
        <dbReference type="Pfam" id="PF01612"/>
    </source>
</evidence>
<dbReference type="PANTHER" id="PTHR13620">
    <property type="entry name" value="3-5 EXONUCLEASE"/>
    <property type="match status" value="1"/>
</dbReference>
<comment type="subcellular location">
    <subcellularLocation>
        <location evidence="1">Nucleus</location>
    </subcellularLocation>
</comment>
<keyword evidence="3" id="KW-0479">Metal-binding</keyword>
<dbReference type="InterPro" id="IPR036397">
    <property type="entry name" value="RNaseH_sf"/>
</dbReference>
<dbReference type="Proteomes" id="UP000038009">
    <property type="component" value="Unassembled WGS sequence"/>
</dbReference>
<dbReference type="GO" id="GO:0003676">
    <property type="term" value="F:nucleic acid binding"/>
    <property type="evidence" value="ECO:0007669"/>
    <property type="project" value="InterPro"/>
</dbReference>
<evidence type="ECO:0000256" key="1">
    <source>
        <dbReference type="ARBA" id="ARBA00004123"/>
    </source>
</evidence>
<dbReference type="GO" id="GO:0008408">
    <property type="term" value="F:3'-5' exonuclease activity"/>
    <property type="evidence" value="ECO:0007669"/>
    <property type="project" value="InterPro"/>
</dbReference>